<dbReference type="PANTHER" id="PTHR42928">
    <property type="entry name" value="TRICARBOXYLATE-BINDING PROTEIN"/>
    <property type="match status" value="1"/>
</dbReference>
<evidence type="ECO:0000313" key="2">
    <source>
        <dbReference type="EMBL" id="TDH57947.1"/>
    </source>
</evidence>
<proteinExistence type="inferred from homology"/>
<sequence>MTTVSIGRRSALGTALAVTTLACPAIGQGRFPNRPVRFLIPWAPGGTLDGFMRLQAELFQQDTGQTLVIENRPGARGTLAAQFLLNQARPNGYTIAHHHLSVIRHPFLTRRPTWDPVNDFTYIMQQTGFVFGHVVHPASGWNTLADMFAEARRRPGELTYGTSGIATSNHLAMEELCEKEGVQMTHVPYRGTSENITAVLARQLDCIANSNSWAPVVETGQLRLLAVWTKERLRSFPNVPTLLELGYGMVVTSPYGVAGPKGMDPEVVETLHQAFRKTQFHPRVQEFMATNDMPDEYLGPADYTAFARERAVYERRMVTRLNLSID</sequence>
<comment type="similarity">
    <text evidence="1">Belongs to the UPF0065 (bug) family.</text>
</comment>
<reference evidence="2 3" key="1">
    <citation type="journal article" date="2016" name="J. Microbiol.">
        <title>Dankookia rubra gen. nov., sp. nov., an alphaproteobacterium isolated from sediment of a shallow stream.</title>
        <authorList>
            <person name="Kim W.H."/>
            <person name="Kim D.H."/>
            <person name="Kang K."/>
            <person name="Ahn T.Y."/>
        </authorList>
    </citation>
    <scope>NUCLEOTIDE SEQUENCE [LARGE SCALE GENOMIC DNA]</scope>
    <source>
        <strain evidence="2 3">JCM30602</strain>
    </source>
</reference>
<dbReference type="InterPro" id="IPR042100">
    <property type="entry name" value="Bug_dom1"/>
</dbReference>
<keyword evidence="3" id="KW-1185">Reference proteome</keyword>
<accession>A0A4R5Q799</accession>
<dbReference type="Pfam" id="PF03401">
    <property type="entry name" value="TctC"/>
    <property type="match status" value="1"/>
</dbReference>
<dbReference type="RefSeq" id="WP_133293197.1">
    <property type="nucleotide sequence ID" value="NZ_SMSJ01000178.1"/>
</dbReference>
<dbReference type="PANTHER" id="PTHR42928:SF5">
    <property type="entry name" value="BLR1237 PROTEIN"/>
    <property type="match status" value="1"/>
</dbReference>
<dbReference type="EMBL" id="SMSJ01000178">
    <property type="protein sequence ID" value="TDH57947.1"/>
    <property type="molecule type" value="Genomic_DNA"/>
</dbReference>
<dbReference type="Proteomes" id="UP000295096">
    <property type="component" value="Unassembled WGS sequence"/>
</dbReference>
<gene>
    <name evidence="2" type="ORF">E2C06_35195</name>
</gene>
<dbReference type="PIRSF" id="PIRSF017082">
    <property type="entry name" value="YflP"/>
    <property type="match status" value="1"/>
</dbReference>
<dbReference type="InterPro" id="IPR005064">
    <property type="entry name" value="BUG"/>
</dbReference>
<evidence type="ECO:0000256" key="1">
    <source>
        <dbReference type="ARBA" id="ARBA00006987"/>
    </source>
</evidence>
<dbReference type="OrthoDB" id="9780943at2"/>
<dbReference type="Gene3D" id="3.40.190.150">
    <property type="entry name" value="Bordetella uptake gene, domain 1"/>
    <property type="match status" value="1"/>
</dbReference>
<dbReference type="CDD" id="cd07012">
    <property type="entry name" value="PBP2_Bug_TTT"/>
    <property type="match status" value="1"/>
</dbReference>
<evidence type="ECO:0000313" key="3">
    <source>
        <dbReference type="Proteomes" id="UP000295096"/>
    </source>
</evidence>
<dbReference type="Gene3D" id="3.40.190.10">
    <property type="entry name" value="Periplasmic binding protein-like II"/>
    <property type="match status" value="1"/>
</dbReference>
<name>A0A4R5Q799_9PROT</name>
<protein>
    <submittedName>
        <fullName evidence="2">Tripartite tricarboxylate transporter substrate binding protein</fullName>
    </submittedName>
</protein>
<dbReference type="SUPFAM" id="SSF53850">
    <property type="entry name" value="Periplasmic binding protein-like II"/>
    <property type="match status" value="1"/>
</dbReference>
<comment type="caution">
    <text evidence="2">The sequence shown here is derived from an EMBL/GenBank/DDBJ whole genome shotgun (WGS) entry which is preliminary data.</text>
</comment>
<dbReference type="AlphaFoldDB" id="A0A4R5Q799"/>
<organism evidence="2 3">
    <name type="scientific">Dankookia rubra</name>
    <dbReference type="NCBI Taxonomy" id="1442381"/>
    <lineage>
        <taxon>Bacteria</taxon>
        <taxon>Pseudomonadati</taxon>
        <taxon>Pseudomonadota</taxon>
        <taxon>Alphaproteobacteria</taxon>
        <taxon>Acetobacterales</taxon>
        <taxon>Roseomonadaceae</taxon>
        <taxon>Dankookia</taxon>
    </lineage>
</organism>